<evidence type="ECO:0000256" key="11">
    <source>
        <dbReference type="SAM" id="SignalP"/>
    </source>
</evidence>
<dbReference type="InterPro" id="IPR036443">
    <property type="entry name" value="Znf_RanBP2_sf"/>
</dbReference>
<keyword evidence="6 10" id="KW-0863">Zinc-finger</keyword>
<evidence type="ECO:0000259" key="13">
    <source>
        <dbReference type="PROSITE" id="PS50237"/>
    </source>
</evidence>
<keyword evidence="5" id="KW-0479">Metal-binding</keyword>
<dbReference type="SMART" id="SM00119">
    <property type="entry name" value="HECTc"/>
    <property type="match status" value="1"/>
</dbReference>
<evidence type="ECO:0000313" key="15">
    <source>
        <dbReference type="Proteomes" id="UP000481153"/>
    </source>
</evidence>
<dbReference type="InterPro" id="IPR001876">
    <property type="entry name" value="Znf_RanBP2"/>
</dbReference>
<keyword evidence="11" id="KW-0732">Signal</keyword>
<organism evidence="14 15">
    <name type="scientific">Aphanomyces euteiches</name>
    <dbReference type="NCBI Taxonomy" id="100861"/>
    <lineage>
        <taxon>Eukaryota</taxon>
        <taxon>Sar</taxon>
        <taxon>Stramenopiles</taxon>
        <taxon>Oomycota</taxon>
        <taxon>Saprolegniomycetes</taxon>
        <taxon>Saprolegniales</taxon>
        <taxon>Verrucalvaceae</taxon>
        <taxon>Aphanomyces</taxon>
    </lineage>
</organism>
<evidence type="ECO:0000256" key="1">
    <source>
        <dbReference type="ARBA" id="ARBA00000885"/>
    </source>
</evidence>
<feature type="domain" description="HECT" evidence="13">
    <location>
        <begin position="339"/>
        <end position="694"/>
    </location>
</feature>
<dbReference type="GO" id="GO:0016567">
    <property type="term" value="P:protein ubiquitination"/>
    <property type="evidence" value="ECO:0007669"/>
    <property type="project" value="TreeGrafter"/>
</dbReference>
<dbReference type="FunFam" id="3.30.2160.10:FF:000001">
    <property type="entry name" value="E3 ubiquitin-protein ligase NEDD4-like"/>
    <property type="match status" value="1"/>
</dbReference>
<evidence type="ECO:0000313" key="14">
    <source>
        <dbReference type="EMBL" id="KAF0723896.1"/>
    </source>
</evidence>
<dbReference type="PROSITE" id="PS01358">
    <property type="entry name" value="ZF_RANBP2_1"/>
    <property type="match status" value="1"/>
</dbReference>
<dbReference type="PROSITE" id="PS50237">
    <property type="entry name" value="HECT"/>
    <property type="match status" value="1"/>
</dbReference>
<dbReference type="FunFam" id="3.30.2410.10:FF:000009">
    <property type="entry name" value="Probable E3 ubiquitin-protein ligase HECTD2"/>
    <property type="match status" value="1"/>
</dbReference>
<name>A0A6G0W9A4_9STRA</name>
<evidence type="ECO:0000256" key="2">
    <source>
        <dbReference type="ARBA" id="ARBA00004906"/>
    </source>
</evidence>
<dbReference type="AlphaFoldDB" id="A0A6G0W9A4"/>
<dbReference type="InterPro" id="IPR050409">
    <property type="entry name" value="E3_ubiq-protein_ligase"/>
</dbReference>
<reference evidence="14 15" key="1">
    <citation type="submission" date="2019-07" db="EMBL/GenBank/DDBJ databases">
        <title>Genomics analysis of Aphanomyces spp. identifies a new class of oomycete effector associated with host adaptation.</title>
        <authorList>
            <person name="Gaulin E."/>
        </authorList>
    </citation>
    <scope>NUCLEOTIDE SEQUENCE [LARGE SCALE GENOMIC DNA]</scope>
    <source>
        <strain evidence="14 15">ATCC 201684</strain>
    </source>
</reference>
<evidence type="ECO:0000256" key="4">
    <source>
        <dbReference type="ARBA" id="ARBA00022679"/>
    </source>
</evidence>
<dbReference type="InterPro" id="IPR000569">
    <property type="entry name" value="HECT_dom"/>
</dbReference>
<dbReference type="GO" id="GO:0008270">
    <property type="term" value="F:zinc ion binding"/>
    <property type="evidence" value="ECO:0007669"/>
    <property type="project" value="UniProtKB-KW"/>
</dbReference>
<comment type="caution">
    <text evidence="14">The sequence shown here is derived from an EMBL/GenBank/DDBJ whole genome shotgun (WGS) entry which is preliminary data.</text>
</comment>
<evidence type="ECO:0000256" key="6">
    <source>
        <dbReference type="ARBA" id="ARBA00022771"/>
    </source>
</evidence>
<keyword evidence="8" id="KW-0862">Zinc</keyword>
<dbReference type="EC" id="2.3.2.26" evidence="3"/>
<dbReference type="Gene3D" id="3.30.2410.10">
    <property type="entry name" value="Hect, E3 ligase catalytic domain"/>
    <property type="match status" value="1"/>
</dbReference>
<dbReference type="InterPro" id="IPR035983">
    <property type="entry name" value="Hect_E3_ubiquitin_ligase"/>
</dbReference>
<dbReference type="EMBL" id="VJMJ01000292">
    <property type="protein sequence ID" value="KAF0723896.1"/>
    <property type="molecule type" value="Genomic_DNA"/>
</dbReference>
<evidence type="ECO:0000256" key="10">
    <source>
        <dbReference type="PROSITE-ProRule" id="PRU00322"/>
    </source>
</evidence>
<dbReference type="PANTHER" id="PTHR11254">
    <property type="entry name" value="HECT DOMAIN UBIQUITIN-PROTEIN LIGASE"/>
    <property type="match status" value="1"/>
</dbReference>
<dbReference type="GO" id="GO:0005737">
    <property type="term" value="C:cytoplasm"/>
    <property type="evidence" value="ECO:0007669"/>
    <property type="project" value="TreeGrafter"/>
</dbReference>
<dbReference type="GO" id="GO:0006511">
    <property type="term" value="P:ubiquitin-dependent protein catabolic process"/>
    <property type="evidence" value="ECO:0007669"/>
    <property type="project" value="TreeGrafter"/>
</dbReference>
<accession>A0A6G0W9A4</accession>
<feature type="domain" description="RanBP2-type" evidence="12">
    <location>
        <begin position="61"/>
        <end position="90"/>
    </location>
</feature>
<dbReference type="PANTHER" id="PTHR11254:SF440">
    <property type="entry name" value="E3 UBIQUITIN-PROTEIN LIGASE NEDD-4"/>
    <property type="match status" value="1"/>
</dbReference>
<dbReference type="Gene3D" id="3.30.2160.10">
    <property type="entry name" value="Hect, E3 ligase catalytic domain"/>
    <property type="match status" value="1"/>
</dbReference>
<dbReference type="PROSITE" id="PS50199">
    <property type="entry name" value="ZF_RANBP2_2"/>
    <property type="match status" value="1"/>
</dbReference>
<keyword evidence="7 9" id="KW-0833">Ubl conjugation pathway</keyword>
<feature type="signal peptide" evidence="11">
    <location>
        <begin position="1"/>
        <end position="26"/>
    </location>
</feature>
<evidence type="ECO:0000256" key="9">
    <source>
        <dbReference type="PROSITE-ProRule" id="PRU00104"/>
    </source>
</evidence>
<dbReference type="SUPFAM" id="SSF56204">
    <property type="entry name" value="Hect, E3 ligase catalytic domain"/>
    <property type="match status" value="1"/>
</dbReference>
<dbReference type="Proteomes" id="UP000481153">
    <property type="component" value="Unassembled WGS sequence"/>
</dbReference>
<dbReference type="Pfam" id="PF00632">
    <property type="entry name" value="HECT"/>
    <property type="match status" value="1"/>
</dbReference>
<dbReference type="SUPFAM" id="SSF90209">
    <property type="entry name" value="Ran binding protein zinc finger-like"/>
    <property type="match status" value="1"/>
</dbReference>
<dbReference type="GO" id="GO:0061630">
    <property type="term" value="F:ubiquitin protein ligase activity"/>
    <property type="evidence" value="ECO:0007669"/>
    <property type="project" value="UniProtKB-EC"/>
</dbReference>
<dbReference type="CDD" id="cd00078">
    <property type="entry name" value="HECTc"/>
    <property type="match status" value="1"/>
</dbReference>
<sequence>MDFVWILFILFGVTIALFVLVSKVWASKEGESNSEGAYSAQTHGQFMPGLQRADIEDELNDTNRWECGVCAFSNVEMKTTCSLCGTAKESGFVELANDEIDYTLLKNRPRSKSYRDPSILLSMPRMSSALATMSSRGRKSKMAQHIQRMSSFFFHKLVLPNDLSARQRSARMRKEWVRKLDTKERPYWKRRILDANHVPLAYLVQICSAIDRQDLLERERQSSFLNTLEEDEAIAVLEGGSVADEEGGDGLEILAPPDNGEAKHLMYIPVDSVNANRSVLGEPVDPALWRHLHMLSRLPFSTKYTWYLHQADTILVPYEKGHCKMRVARDYVFDEALENILHLKEQAFCVIIRMQFKGESGLDAGAIQREWYLLVAQGFMDDASGLFMLTNRDDNSYFINPNSEYLLRRRRHDLSSHLVDVTHLQAYRAAGRFIGRALLDGQMLPMHFSPVLFKLLLGIPVTMDDVESLDPTIYSSLRYLLDNEDVENLCLTFSATEHLGESVVEVDLIENGRDIPVTDANKHEYVELMTRWLLFGRIQHQLHEMIQGLYEIIPPELLIPFDHKEFELILCGLTEIDVYDWKANTVTSSNLHESLALEWFWEIVQAMQPQDQAKLLQYSTGSSRVPVQGFKGLTSYDGKICFFTLKGVAYTPGAYPCAHACYNRIDLPIYPSKDLMQEALNMLLLSDPTGFNIE</sequence>
<feature type="active site" description="Glycyl thioester intermediate" evidence="9">
    <location>
        <position position="661"/>
    </location>
</feature>
<evidence type="ECO:0000256" key="7">
    <source>
        <dbReference type="ARBA" id="ARBA00022786"/>
    </source>
</evidence>
<feature type="chain" id="PRO_5026245449" description="HECT-type E3 ubiquitin transferase" evidence="11">
    <location>
        <begin position="27"/>
        <end position="694"/>
    </location>
</feature>
<keyword evidence="4" id="KW-0808">Transferase</keyword>
<dbReference type="VEuPathDB" id="FungiDB:AeMF1_020774"/>
<evidence type="ECO:0000256" key="5">
    <source>
        <dbReference type="ARBA" id="ARBA00022723"/>
    </source>
</evidence>
<evidence type="ECO:0000256" key="8">
    <source>
        <dbReference type="ARBA" id="ARBA00022833"/>
    </source>
</evidence>
<dbReference type="Gene3D" id="3.90.1750.10">
    <property type="entry name" value="Hect, E3 ligase catalytic domains"/>
    <property type="match status" value="1"/>
</dbReference>
<proteinExistence type="predicted"/>
<evidence type="ECO:0000259" key="12">
    <source>
        <dbReference type="PROSITE" id="PS50199"/>
    </source>
</evidence>
<keyword evidence="15" id="KW-1185">Reference proteome</keyword>
<evidence type="ECO:0000256" key="3">
    <source>
        <dbReference type="ARBA" id="ARBA00012485"/>
    </source>
</evidence>
<comment type="pathway">
    <text evidence="2">Protein modification; protein ubiquitination.</text>
</comment>
<gene>
    <name evidence="14" type="ORF">Ae201684_017277</name>
</gene>
<comment type="catalytic activity">
    <reaction evidence="1">
        <text>S-ubiquitinyl-[E2 ubiquitin-conjugating enzyme]-L-cysteine + [acceptor protein]-L-lysine = [E2 ubiquitin-conjugating enzyme]-L-cysteine + N(6)-ubiquitinyl-[acceptor protein]-L-lysine.</text>
        <dbReference type="EC" id="2.3.2.26"/>
    </reaction>
</comment>
<protein>
    <recommendedName>
        <fullName evidence="3">HECT-type E3 ubiquitin transferase</fullName>
        <ecNumber evidence="3">2.3.2.26</ecNumber>
    </recommendedName>
</protein>